<organism evidence="2 3">
    <name type="scientific">Stylosanthes scabra</name>
    <dbReference type="NCBI Taxonomy" id="79078"/>
    <lineage>
        <taxon>Eukaryota</taxon>
        <taxon>Viridiplantae</taxon>
        <taxon>Streptophyta</taxon>
        <taxon>Embryophyta</taxon>
        <taxon>Tracheophyta</taxon>
        <taxon>Spermatophyta</taxon>
        <taxon>Magnoliopsida</taxon>
        <taxon>eudicotyledons</taxon>
        <taxon>Gunneridae</taxon>
        <taxon>Pentapetalae</taxon>
        <taxon>rosids</taxon>
        <taxon>fabids</taxon>
        <taxon>Fabales</taxon>
        <taxon>Fabaceae</taxon>
        <taxon>Papilionoideae</taxon>
        <taxon>50 kb inversion clade</taxon>
        <taxon>dalbergioids sensu lato</taxon>
        <taxon>Dalbergieae</taxon>
        <taxon>Pterocarpus clade</taxon>
        <taxon>Stylosanthes</taxon>
    </lineage>
</organism>
<protein>
    <submittedName>
        <fullName evidence="2">Uncharacterized protein</fullName>
    </submittedName>
</protein>
<sequence length="105" mass="11436">MISGGIPDEGNPPSKKAAKRSKHSCLAVEVMPRPLAGNPPPAIVFSSEEIRQNNQQHEPTTESDLEAHSDDLVEFSGERVTPESFVTLWVSIGNPRTQETLRSDG</sequence>
<comment type="caution">
    <text evidence="2">The sequence shown here is derived from an EMBL/GenBank/DDBJ whole genome shotgun (WGS) entry which is preliminary data.</text>
</comment>
<reference evidence="2 3" key="1">
    <citation type="journal article" date="2023" name="Plants (Basel)">
        <title>Bridging the Gap: Combining Genomics and Transcriptomics Approaches to Understand Stylosanthes scabra, an Orphan Legume from the Brazilian Caatinga.</title>
        <authorList>
            <person name="Ferreira-Neto J.R.C."/>
            <person name="da Silva M.D."/>
            <person name="Binneck E."/>
            <person name="de Melo N.F."/>
            <person name="da Silva R.H."/>
            <person name="de Melo A.L.T.M."/>
            <person name="Pandolfi V."/>
            <person name="Bustamante F.O."/>
            <person name="Brasileiro-Vidal A.C."/>
            <person name="Benko-Iseppon A.M."/>
        </authorList>
    </citation>
    <scope>NUCLEOTIDE SEQUENCE [LARGE SCALE GENOMIC DNA]</scope>
    <source>
        <tissue evidence="2">Leaves</tissue>
    </source>
</reference>
<dbReference type="EMBL" id="JASCZI010271869">
    <property type="protein sequence ID" value="MED6216139.1"/>
    <property type="molecule type" value="Genomic_DNA"/>
</dbReference>
<name>A0ABU6Z0V5_9FABA</name>
<dbReference type="Proteomes" id="UP001341840">
    <property type="component" value="Unassembled WGS sequence"/>
</dbReference>
<evidence type="ECO:0000256" key="1">
    <source>
        <dbReference type="SAM" id="MobiDB-lite"/>
    </source>
</evidence>
<evidence type="ECO:0000313" key="2">
    <source>
        <dbReference type="EMBL" id="MED6216139.1"/>
    </source>
</evidence>
<accession>A0ABU6Z0V5</accession>
<keyword evidence="3" id="KW-1185">Reference proteome</keyword>
<gene>
    <name evidence="2" type="ORF">PIB30_004623</name>
</gene>
<feature type="region of interest" description="Disordered" evidence="1">
    <location>
        <begin position="1"/>
        <end position="24"/>
    </location>
</feature>
<evidence type="ECO:0000313" key="3">
    <source>
        <dbReference type="Proteomes" id="UP001341840"/>
    </source>
</evidence>
<proteinExistence type="predicted"/>